<protein>
    <submittedName>
        <fullName evidence="10">Iron(III) dicitrate-binding protein</fullName>
    </submittedName>
</protein>
<dbReference type="AlphaFoldDB" id="A0A1E8B989"/>
<dbReference type="PATRIC" id="fig|86662.25.peg.2184"/>
<evidence type="ECO:0000256" key="1">
    <source>
        <dbReference type="ARBA" id="ARBA00004193"/>
    </source>
</evidence>
<evidence type="ECO:0000256" key="3">
    <source>
        <dbReference type="ARBA" id="ARBA00022448"/>
    </source>
</evidence>
<evidence type="ECO:0000256" key="8">
    <source>
        <dbReference type="SAM" id="Phobius"/>
    </source>
</evidence>
<dbReference type="Pfam" id="PF01497">
    <property type="entry name" value="Peripla_BP_2"/>
    <property type="match status" value="1"/>
</dbReference>
<keyword evidence="5" id="KW-0564">Palmitate</keyword>
<feature type="domain" description="Fe/B12 periplasmic-binding" evidence="9">
    <location>
        <begin position="155"/>
        <end position="418"/>
    </location>
</feature>
<dbReference type="PANTHER" id="PTHR30532">
    <property type="entry name" value="IRON III DICITRATE-BINDING PERIPLASMIC PROTEIN"/>
    <property type="match status" value="1"/>
</dbReference>
<name>A0A1E8B989_BACMY</name>
<accession>A0A1E8B989</accession>
<dbReference type="CDD" id="cd01146">
    <property type="entry name" value="FhuD"/>
    <property type="match status" value="1"/>
</dbReference>
<evidence type="ECO:0000313" key="11">
    <source>
        <dbReference type="Proteomes" id="UP000175706"/>
    </source>
</evidence>
<feature type="transmembrane region" description="Helical" evidence="8">
    <location>
        <begin position="101"/>
        <end position="119"/>
    </location>
</feature>
<dbReference type="PANTHER" id="PTHR30532:SF21">
    <property type="entry name" value="SIDEROPHORE-BINDING LIPOPROTEIN YFIY-RELATED"/>
    <property type="match status" value="1"/>
</dbReference>
<organism evidence="10 11">
    <name type="scientific">Bacillus mycoides</name>
    <dbReference type="NCBI Taxonomy" id="1405"/>
    <lineage>
        <taxon>Bacteria</taxon>
        <taxon>Bacillati</taxon>
        <taxon>Bacillota</taxon>
        <taxon>Bacilli</taxon>
        <taxon>Bacillales</taxon>
        <taxon>Bacillaceae</taxon>
        <taxon>Bacillus</taxon>
        <taxon>Bacillus cereus group</taxon>
    </lineage>
</organism>
<keyword evidence="7" id="KW-0175">Coiled coil</keyword>
<feature type="coiled-coil region" evidence="7">
    <location>
        <begin position="263"/>
        <end position="290"/>
    </location>
</feature>
<dbReference type="InterPro" id="IPR051313">
    <property type="entry name" value="Bact_iron-sidero_bind"/>
</dbReference>
<comment type="similarity">
    <text evidence="2">Belongs to the bacterial solute-binding protein 8 family.</text>
</comment>
<dbReference type="SUPFAM" id="SSF53807">
    <property type="entry name" value="Helical backbone' metal receptor"/>
    <property type="match status" value="1"/>
</dbReference>
<feature type="transmembrane region" description="Helical" evidence="8">
    <location>
        <begin position="71"/>
        <end position="89"/>
    </location>
</feature>
<evidence type="ECO:0000256" key="2">
    <source>
        <dbReference type="ARBA" id="ARBA00008814"/>
    </source>
</evidence>
<evidence type="ECO:0000256" key="6">
    <source>
        <dbReference type="ARBA" id="ARBA00023288"/>
    </source>
</evidence>
<evidence type="ECO:0000313" key="10">
    <source>
        <dbReference type="EMBL" id="OFD80813.1"/>
    </source>
</evidence>
<dbReference type="Proteomes" id="UP000175706">
    <property type="component" value="Unassembled WGS sequence"/>
</dbReference>
<evidence type="ECO:0000256" key="7">
    <source>
        <dbReference type="SAM" id="Coils"/>
    </source>
</evidence>
<dbReference type="GO" id="GO:0005886">
    <property type="term" value="C:plasma membrane"/>
    <property type="evidence" value="ECO:0007669"/>
    <property type="project" value="UniProtKB-SubCell"/>
</dbReference>
<dbReference type="FunFam" id="3.40.50.1980:FF:000018">
    <property type="entry name" value="Iron(III) dicitrate-binding periplasmic protein"/>
    <property type="match status" value="1"/>
</dbReference>
<keyword evidence="8" id="KW-1133">Transmembrane helix</keyword>
<feature type="transmembrane region" description="Helical" evidence="8">
    <location>
        <begin position="7"/>
        <end position="26"/>
    </location>
</feature>
<reference evidence="10 11" key="1">
    <citation type="submission" date="2016-05" db="EMBL/GenBank/DDBJ databases">
        <title>Bacillus thuringiensis and Bacillus weihenstephanensis as novel biocontrol agents of wilt causing Verticillium species.</title>
        <authorList>
            <person name="Hollensteiner J."/>
            <person name="Wemheuer F."/>
            <person name="Harting R."/>
            <person name="Kolarzyk A."/>
            <person name="Diaz-Valerio S."/>
            <person name="Poehlein A."/>
            <person name="Brzuszkiewicz E."/>
            <person name="Nesemann K."/>
            <person name="Braus-Stromeyer S."/>
            <person name="Braus G."/>
            <person name="Daniel R."/>
            <person name="Liesegang H."/>
        </authorList>
    </citation>
    <scope>NUCLEOTIDE SEQUENCE [LARGE SCALE GENOMIC DNA]</scope>
    <source>
        <strain evidence="10 11">GOE8</strain>
    </source>
</reference>
<proteinExistence type="inferred from homology"/>
<comment type="subcellular location">
    <subcellularLocation>
        <location evidence="1">Cell membrane</location>
        <topology evidence="1">Lipid-anchor</topology>
    </subcellularLocation>
</comment>
<dbReference type="EMBL" id="LXLT01000024">
    <property type="protein sequence ID" value="OFD80813.1"/>
    <property type="molecule type" value="Genomic_DNA"/>
</dbReference>
<gene>
    <name evidence="10" type="ORF">BWGOE8_21810</name>
</gene>
<keyword evidence="4" id="KW-0732">Signal</keyword>
<dbReference type="GO" id="GO:0030288">
    <property type="term" value="C:outer membrane-bounded periplasmic space"/>
    <property type="evidence" value="ECO:0007669"/>
    <property type="project" value="TreeGrafter"/>
</dbReference>
<dbReference type="PROSITE" id="PS50983">
    <property type="entry name" value="FE_B12_PBP"/>
    <property type="match status" value="1"/>
</dbReference>
<evidence type="ECO:0000256" key="5">
    <source>
        <dbReference type="ARBA" id="ARBA00023139"/>
    </source>
</evidence>
<sequence>MKSIIEHVSILLLRWRHVFVLLMLFVDWNNNYFLMVIDFSNVSNEKMRIKDGYICISNGDECLNYMYLKSFLIYVLTICKICIILLNVIDNHFQLGGHMTRTKNMLILCIMLLMVIIAGCGKEEKKENDTSVKAKDSYSIKHAMGETTVNGTPKKVVILTNEGAEALLAVGVTPVGTTKPRAGDEWYPHLAKELKDTKVVGTERDINLEAVMKLKPDLIIGNKMRHEKIYEQLNEIAPTVYAETLRGDWKENFTLYTKAVNKEKEGQKAIEDYKKRIEGMKEKLGDKLNSKVSIIRFVPGDVRIYQKNSFSGVVLNDVGFKRPPLQDKDEFAIKGITKEQIPNMDGDYIFYFTSDKDADKNNEGTTLAKEWTEDPLFKQLQASKDNKVFQVDEVIWNTAGGIKAANLMLDDIEKYFLK</sequence>
<evidence type="ECO:0000259" key="9">
    <source>
        <dbReference type="PROSITE" id="PS50983"/>
    </source>
</evidence>
<keyword evidence="8" id="KW-0472">Membrane</keyword>
<dbReference type="GO" id="GO:1901678">
    <property type="term" value="P:iron coordination entity transport"/>
    <property type="evidence" value="ECO:0007669"/>
    <property type="project" value="UniProtKB-ARBA"/>
</dbReference>
<dbReference type="FunFam" id="3.40.50.1980:FF:000003">
    <property type="entry name" value="Iron ABC transporter substrate-binding protein"/>
    <property type="match status" value="1"/>
</dbReference>
<keyword evidence="8" id="KW-0812">Transmembrane</keyword>
<dbReference type="InterPro" id="IPR002491">
    <property type="entry name" value="ABC_transptr_periplasmic_BD"/>
</dbReference>
<keyword evidence="3" id="KW-0813">Transport</keyword>
<dbReference type="Gene3D" id="3.40.50.1980">
    <property type="entry name" value="Nitrogenase molybdenum iron protein domain"/>
    <property type="match status" value="2"/>
</dbReference>
<comment type="caution">
    <text evidence="10">The sequence shown here is derived from an EMBL/GenBank/DDBJ whole genome shotgun (WGS) entry which is preliminary data.</text>
</comment>
<keyword evidence="6" id="KW-0449">Lipoprotein</keyword>
<evidence type="ECO:0000256" key="4">
    <source>
        <dbReference type="ARBA" id="ARBA00022729"/>
    </source>
</evidence>